<dbReference type="EMBL" id="FUWJ01000001">
    <property type="protein sequence ID" value="SJZ30772.1"/>
    <property type="molecule type" value="Genomic_DNA"/>
</dbReference>
<evidence type="ECO:0000259" key="2">
    <source>
        <dbReference type="PROSITE" id="PS50968"/>
    </source>
</evidence>
<reference evidence="4" key="1">
    <citation type="submission" date="2017-02" db="EMBL/GenBank/DDBJ databases">
        <authorList>
            <person name="Varghese N."/>
            <person name="Submissions S."/>
        </authorList>
    </citation>
    <scope>NUCLEOTIDE SEQUENCE [LARGE SCALE GENOMIC DNA]</scope>
    <source>
        <strain evidence="4">ATCC 27094</strain>
    </source>
</reference>
<dbReference type="InterPro" id="IPR050709">
    <property type="entry name" value="Biotin_Carboxyl_Carrier/Decarb"/>
</dbReference>
<accession>A0A1T4JKU6</accession>
<keyword evidence="1" id="KW-0092">Biotin</keyword>
<dbReference type="OrthoDB" id="163546at2"/>
<gene>
    <name evidence="3" type="ORF">SAMN02745126_00072</name>
</gene>
<dbReference type="SUPFAM" id="SSF51230">
    <property type="entry name" value="Single hybrid motif"/>
    <property type="match status" value="1"/>
</dbReference>
<dbReference type="RefSeq" id="WP_085931849.1">
    <property type="nucleotide sequence ID" value="NZ_FUWJ01000001.1"/>
</dbReference>
<dbReference type="CDD" id="cd06850">
    <property type="entry name" value="biotinyl_domain"/>
    <property type="match status" value="1"/>
</dbReference>
<dbReference type="Proteomes" id="UP000190092">
    <property type="component" value="Unassembled WGS sequence"/>
</dbReference>
<dbReference type="AlphaFoldDB" id="A0A1T4JKU6"/>
<evidence type="ECO:0000313" key="4">
    <source>
        <dbReference type="Proteomes" id="UP000190092"/>
    </source>
</evidence>
<dbReference type="PROSITE" id="PS50968">
    <property type="entry name" value="BIOTINYL_LIPOYL"/>
    <property type="match status" value="1"/>
</dbReference>
<dbReference type="STRING" id="225324.SAMN02745126_00072"/>
<name>A0A1T4JKU6_9HYPH</name>
<dbReference type="Gene3D" id="2.40.50.100">
    <property type="match status" value="1"/>
</dbReference>
<dbReference type="PANTHER" id="PTHR45266:SF3">
    <property type="entry name" value="OXALOACETATE DECARBOXYLASE ALPHA CHAIN"/>
    <property type="match status" value="1"/>
</dbReference>
<dbReference type="InterPro" id="IPR000089">
    <property type="entry name" value="Biotin_lipoyl"/>
</dbReference>
<organism evidence="3 4">
    <name type="scientific">Enhydrobacter aerosaccus</name>
    <dbReference type="NCBI Taxonomy" id="225324"/>
    <lineage>
        <taxon>Bacteria</taxon>
        <taxon>Pseudomonadati</taxon>
        <taxon>Pseudomonadota</taxon>
        <taxon>Alphaproteobacteria</taxon>
        <taxon>Hyphomicrobiales</taxon>
        <taxon>Enhydrobacter</taxon>
    </lineage>
</organism>
<evidence type="ECO:0000256" key="1">
    <source>
        <dbReference type="ARBA" id="ARBA00023267"/>
    </source>
</evidence>
<keyword evidence="4" id="KW-1185">Reference proteome</keyword>
<feature type="domain" description="Lipoyl-binding" evidence="2">
    <location>
        <begin position="1"/>
        <end position="72"/>
    </location>
</feature>
<proteinExistence type="predicted"/>
<dbReference type="Pfam" id="PF00364">
    <property type="entry name" value="Biotin_lipoyl"/>
    <property type="match status" value="1"/>
</dbReference>
<protein>
    <submittedName>
        <fullName evidence="3">Biotin-requiring enzyme</fullName>
    </submittedName>
</protein>
<dbReference type="InterPro" id="IPR011053">
    <property type="entry name" value="Single_hybrid_motif"/>
</dbReference>
<dbReference type="PANTHER" id="PTHR45266">
    <property type="entry name" value="OXALOACETATE DECARBOXYLASE ALPHA CHAIN"/>
    <property type="match status" value="1"/>
</dbReference>
<sequence length="72" mass="7699">MSERIETQVPGNMWKVMVKKGDAVKAGDVLFIMEVMKTEVPHVAGIDGTVTEVRVSEGEEGLEAGIVAVVIS</sequence>
<evidence type="ECO:0000313" key="3">
    <source>
        <dbReference type="EMBL" id="SJZ30772.1"/>
    </source>
</evidence>